<dbReference type="InterPro" id="IPR046909">
    <property type="entry name" value="cREC_REC"/>
</dbReference>
<feature type="domain" description="Cyclic-phosphate processing Receiver" evidence="1">
    <location>
        <begin position="1"/>
        <end position="55"/>
    </location>
</feature>
<name>A0A4R0X6Y5_9BURK</name>
<protein>
    <recommendedName>
        <fullName evidence="1">Cyclic-phosphate processing Receiver domain-containing protein</fullName>
    </recommendedName>
</protein>
<dbReference type="Pfam" id="PF20274">
    <property type="entry name" value="cREC_REC"/>
    <property type="match status" value="1"/>
</dbReference>
<keyword evidence="3" id="KW-1185">Reference proteome</keyword>
<evidence type="ECO:0000313" key="3">
    <source>
        <dbReference type="Proteomes" id="UP000294200"/>
    </source>
</evidence>
<accession>A0A4R0X6Y5</accession>
<proteinExistence type="predicted"/>
<evidence type="ECO:0000313" key="2">
    <source>
        <dbReference type="EMBL" id="TCG05983.1"/>
    </source>
</evidence>
<organism evidence="2 3">
    <name type="scientific">Paraburkholderia steynii</name>
    <dbReference type="NCBI Taxonomy" id="1245441"/>
    <lineage>
        <taxon>Bacteria</taxon>
        <taxon>Pseudomonadati</taxon>
        <taxon>Pseudomonadota</taxon>
        <taxon>Betaproteobacteria</taxon>
        <taxon>Burkholderiales</taxon>
        <taxon>Burkholderiaceae</taxon>
        <taxon>Paraburkholderia</taxon>
    </lineage>
</organism>
<reference evidence="2 3" key="1">
    <citation type="submission" date="2017-02" db="EMBL/GenBank/DDBJ databases">
        <title>Paraburkholderia sophoroidis sp. nov. and Paraburkholderia steynii sp. nov. rhizobial symbionts of the fynbos legume Hypocalyptus sophoroides.</title>
        <authorList>
            <person name="Steenkamp E.T."/>
            <person name="Beukes C.W."/>
            <person name="Van Zyl E."/>
            <person name="Avontuur J."/>
            <person name="Chan W.Y."/>
            <person name="Hassen A."/>
            <person name="Palmer M."/>
            <person name="Mthombeni L."/>
            <person name="Phalane F."/>
            <person name="Sereme K."/>
            <person name="Venter S.N."/>
        </authorList>
    </citation>
    <scope>NUCLEOTIDE SEQUENCE [LARGE SCALE GENOMIC DNA]</scope>
    <source>
        <strain evidence="2 3">HC1.1ba</strain>
    </source>
</reference>
<comment type="caution">
    <text evidence="2">The sequence shown here is derived from an EMBL/GenBank/DDBJ whole genome shotgun (WGS) entry which is preliminary data.</text>
</comment>
<dbReference type="Proteomes" id="UP000294200">
    <property type="component" value="Unassembled WGS sequence"/>
</dbReference>
<dbReference type="AlphaFoldDB" id="A0A4R0X6Y5"/>
<dbReference type="EMBL" id="MWML01000133">
    <property type="protein sequence ID" value="TCG05983.1"/>
    <property type="molecule type" value="Genomic_DNA"/>
</dbReference>
<gene>
    <name evidence="2" type="ORF">BZM27_29770</name>
</gene>
<evidence type="ECO:0000259" key="1">
    <source>
        <dbReference type="Pfam" id="PF20274"/>
    </source>
</evidence>
<sequence length="61" mass="6902">MKLFLDDERPTTEGWHRVYWPDDAIQLLEAGVVTELSLDHDLGDDTRGAGYDVIACAPRTR</sequence>